<dbReference type="SMART" id="SM00382">
    <property type="entry name" value="AAA"/>
    <property type="match status" value="2"/>
</dbReference>
<organism evidence="6 7">
    <name type="scientific">Aminithiophilus ramosus</name>
    <dbReference type="NCBI Taxonomy" id="3029084"/>
    <lineage>
        <taxon>Bacteria</taxon>
        <taxon>Thermotogati</taxon>
        <taxon>Synergistota</taxon>
        <taxon>Synergistia</taxon>
        <taxon>Synergistales</taxon>
        <taxon>Aminithiophilaceae</taxon>
        <taxon>Aminithiophilus</taxon>
    </lineage>
</organism>
<accession>A0A9Q7AEY1</accession>
<dbReference type="SUPFAM" id="SSF52540">
    <property type="entry name" value="P-loop containing nucleoside triphosphate hydrolases"/>
    <property type="match status" value="2"/>
</dbReference>
<dbReference type="Pfam" id="PF12848">
    <property type="entry name" value="ABC_tran_Xtn"/>
    <property type="match status" value="1"/>
</dbReference>
<dbReference type="InterPro" id="IPR003593">
    <property type="entry name" value="AAA+_ATPase"/>
</dbReference>
<protein>
    <submittedName>
        <fullName evidence="6">ABC-F family ATP-binding cassette domain-containing protein</fullName>
    </submittedName>
</protein>
<dbReference type="PANTHER" id="PTHR42855">
    <property type="entry name" value="ABC TRANSPORTER ATP-BINDING SUBUNIT"/>
    <property type="match status" value="1"/>
</dbReference>
<evidence type="ECO:0000256" key="3">
    <source>
        <dbReference type="SAM" id="Coils"/>
    </source>
</evidence>
<feature type="domain" description="ABC transporter" evidence="5">
    <location>
        <begin position="2"/>
        <end position="254"/>
    </location>
</feature>
<dbReference type="InterPro" id="IPR027417">
    <property type="entry name" value="P-loop_NTPase"/>
</dbReference>
<dbReference type="PANTHER" id="PTHR42855:SF2">
    <property type="entry name" value="DRUG RESISTANCE ABC TRANSPORTER,ATP-BINDING PROTEIN"/>
    <property type="match status" value="1"/>
</dbReference>
<dbReference type="Proteomes" id="UP000671879">
    <property type="component" value="Chromosome"/>
</dbReference>
<dbReference type="PROSITE" id="PS50893">
    <property type="entry name" value="ABC_TRANSPORTER_2"/>
    <property type="match status" value="2"/>
</dbReference>
<dbReference type="EMBL" id="CP072943">
    <property type="protein sequence ID" value="QTX33029.1"/>
    <property type="molecule type" value="Genomic_DNA"/>
</dbReference>
<dbReference type="InterPro" id="IPR032781">
    <property type="entry name" value="ABC_tran_Xtn"/>
</dbReference>
<feature type="domain" description="ABC transporter" evidence="5">
    <location>
        <begin position="321"/>
        <end position="535"/>
    </location>
</feature>
<keyword evidence="7" id="KW-1185">Reference proteome</keyword>
<dbReference type="AlphaFoldDB" id="A0A9Q7AEY1"/>
<feature type="compositionally biased region" description="Basic and acidic residues" evidence="4">
    <location>
        <begin position="548"/>
        <end position="559"/>
    </location>
</feature>
<dbReference type="CDD" id="cd03221">
    <property type="entry name" value="ABCF_EF-3"/>
    <property type="match status" value="2"/>
</dbReference>
<keyword evidence="3" id="KW-0175">Coiled coil</keyword>
<dbReference type="InterPro" id="IPR037118">
    <property type="entry name" value="Val-tRNA_synth_C_sf"/>
</dbReference>
<dbReference type="InterPro" id="IPR032524">
    <property type="entry name" value="ABC_tran_C"/>
</dbReference>
<dbReference type="RefSeq" id="WP_274374298.1">
    <property type="nucleotide sequence ID" value="NZ_CP072943.1"/>
</dbReference>
<dbReference type="InterPro" id="IPR003439">
    <property type="entry name" value="ABC_transporter-like_ATP-bd"/>
</dbReference>
<dbReference type="Pfam" id="PF00005">
    <property type="entry name" value="ABC_tran"/>
    <property type="match status" value="2"/>
</dbReference>
<evidence type="ECO:0000256" key="4">
    <source>
        <dbReference type="SAM" id="MobiDB-lite"/>
    </source>
</evidence>
<dbReference type="KEGG" id="aram:KAR29_03725"/>
<dbReference type="InterPro" id="IPR017871">
    <property type="entry name" value="ABC_transporter-like_CS"/>
</dbReference>
<dbReference type="GO" id="GO:0005524">
    <property type="term" value="F:ATP binding"/>
    <property type="evidence" value="ECO:0007669"/>
    <property type="project" value="UniProtKB-KW"/>
</dbReference>
<evidence type="ECO:0000256" key="1">
    <source>
        <dbReference type="ARBA" id="ARBA00022741"/>
    </source>
</evidence>
<dbReference type="FunFam" id="3.40.50.300:FF:000011">
    <property type="entry name" value="Putative ABC transporter ATP-binding component"/>
    <property type="match status" value="1"/>
</dbReference>
<proteinExistence type="predicted"/>
<evidence type="ECO:0000313" key="6">
    <source>
        <dbReference type="EMBL" id="QTX33029.1"/>
    </source>
</evidence>
<dbReference type="Pfam" id="PF16326">
    <property type="entry name" value="ABC_tran_CTD"/>
    <property type="match status" value="1"/>
</dbReference>
<dbReference type="Gene3D" id="3.40.50.300">
    <property type="entry name" value="P-loop containing nucleotide triphosphate hydrolases"/>
    <property type="match status" value="2"/>
</dbReference>
<dbReference type="InterPro" id="IPR051309">
    <property type="entry name" value="ABCF_ATPase"/>
</dbReference>
<evidence type="ECO:0000259" key="5">
    <source>
        <dbReference type="PROSITE" id="PS50893"/>
    </source>
</evidence>
<dbReference type="Gene3D" id="1.10.287.380">
    <property type="entry name" value="Valyl-tRNA synthetase, C-terminal domain"/>
    <property type="match status" value="1"/>
</dbReference>
<dbReference type="GO" id="GO:0003677">
    <property type="term" value="F:DNA binding"/>
    <property type="evidence" value="ECO:0007669"/>
    <property type="project" value="InterPro"/>
</dbReference>
<keyword evidence="2 6" id="KW-0067">ATP-binding</keyword>
<feature type="coiled-coil region" evidence="3">
    <location>
        <begin position="243"/>
        <end position="270"/>
    </location>
</feature>
<evidence type="ECO:0000313" key="7">
    <source>
        <dbReference type="Proteomes" id="UP000671879"/>
    </source>
</evidence>
<keyword evidence="1" id="KW-0547">Nucleotide-binding</keyword>
<evidence type="ECO:0000256" key="2">
    <source>
        <dbReference type="ARBA" id="ARBA00022840"/>
    </source>
</evidence>
<gene>
    <name evidence="6" type="ORF">KAR29_03725</name>
</gene>
<feature type="region of interest" description="Disordered" evidence="4">
    <location>
        <begin position="536"/>
        <end position="559"/>
    </location>
</feature>
<name>A0A9Q7AEY1_9BACT</name>
<reference evidence="7" key="1">
    <citation type="submission" date="2021-04" db="EMBL/GenBank/DDBJ databases">
        <title>A novel Synergistetes isolate from a pyrite-forming mixed culture.</title>
        <authorList>
            <person name="Bunk B."/>
            <person name="Sproer C."/>
            <person name="Spring S."/>
            <person name="Pester M."/>
        </authorList>
    </citation>
    <scope>NUCLEOTIDE SEQUENCE [LARGE SCALE GENOMIC DNA]</scope>
    <source>
        <strain evidence="7">J.5.4.2-T.3.5.2</strain>
    </source>
</reference>
<dbReference type="GO" id="GO:0016887">
    <property type="term" value="F:ATP hydrolysis activity"/>
    <property type="evidence" value="ECO:0007669"/>
    <property type="project" value="InterPro"/>
</dbReference>
<sequence>MIRITKGQLRFGERVLFRDLSLAVPDGGRLGLVGRNGAGKTTLLRVLAGETSLDEGTVETPPREQMGYLAQDLAELGPADVVDFLKARASLAPLEGELRRLEALIAENASDASLLSRYDRVNAKIAALDGFSFEARAAKVLAGLGFPPGSLRRSCDAFSGGWKMRLMLAALLLAAPKTMLLDEPTNHLDTESLEWLEGYLRDYRGTLVVISHDRRFLDKMTFETAELALGRITLYKGNFSYYLEESVKRKEALEKEAQRQDAEIKRTEQFIERFRYKATKATQVQSRIKQLEKIERIEIEADETTATLRFPPCPRSGHDVVAVEGAARRYGDLEVFRDASFTLHRGEKVALVGVNGAGKSTLSRLLAFQEEPSAGTIVKGHNVLPAFFSQESSRNLDYGNTVWQEVTATGSLLSEVQRRSLLGAFLFSGEDIHKPVSVLSGGEKSRLGLLKILLSPSNFLVLDEPTNHLDMATKELFQQALLGYDGTLVIVSHDRHFLDDLAARVIEIRQGRVYDYHGNYSYFIERRARLLELETPGATAEGEAPPSTEKERKRDEARRRNEIYRRRQEILVDLGPLEARIETLEKRKREIEGSLCDPQVLADSERVRALMIALDETKGEIESRLPLWEELMERLEAVETRPV</sequence>
<dbReference type="PROSITE" id="PS00211">
    <property type="entry name" value="ABC_TRANSPORTER_1"/>
    <property type="match status" value="2"/>
</dbReference>